<dbReference type="EMBL" id="SMAD01000005">
    <property type="protein sequence ID" value="TCS87430.1"/>
    <property type="molecule type" value="Genomic_DNA"/>
</dbReference>
<evidence type="ECO:0000313" key="2">
    <source>
        <dbReference type="Proteomes" id="UP000295807"/>
    </source>
</evidence>
<accession>A0A4R3KR78</accession>
<reference evidence="1 2" key="1">
    <citation type="submission" date="2019-03" db="EMBL/GenBank/DDBJ databases">
        <title>Genomic Encyclopedia of Type Strains, Phase IV (KMG-IV): sequencing the most valuable type-strain genomes for metagenomic binning, comparative biology and taxonomic classification.</title>
        <authorList>
            <person name="Goeker M."/>
        </authorList>
    </citation>
    <scope>NUCLEOTIDE SEQUENCE [LARGE SCALE GENOMIC DNA]</scope>
    <source>
        <strain evidence="1 2">DSM 21100</strain>
    </source>
</reference>
<organism evidence="1 2">
    <name type="scientific">Anseongella ginsenosidimutans</name>
    <dbReference type="NCBI Taxonomy" id="496056"/>
    <lineage>
        <taxon>Bacteria</taxon>
        <taxon>Pseudomonadati</taxon>
        <taxon>Bacteroidota</taxon>
        <taxon>Sphingobacteriia</taxon>
        <taxon>Sphingobacteriales</taxon>
        <taxon>Sphingobacteriaceae</taxon>
        <taxon>Anseongella</taxon>
    </lineage>
</organism>
<sequence length="58" mass="6368">MAIKKENQELGRKIMAGIKKAVEELIKTSAANNESLIVADEDGKVKKVSARELLRSNT</sequence>
<gene>
    <name evidence="1" type="ORF">EDD80_105246</name>
</gene>
<name>A0A4R3KR78_9SPHI</name>
<proteinExistence type="predicted"/>
<dbReference type="Proteomes" id="UP000295807">
    <property type="component" value="Unassembled WGS sequence"/>
</dbReference>
<comment type="caution">
    <text evidence="1">The sequence shown here is derived from an EMBL/GenBank/DDBJ whole genome shotgun (WGS) entry which is preliminary data.</text>
</comment>
<dbReference type="AlphaFoldDB" id="A0A4R3KR78"/>
<dbReference type="RefSeq" id="WP_165922842.1">
    <property type="nucleotide sequence ID" value="NZ_CP042432.1"/>
</dbReference>
<keyword evidence="2" id="KW-1185">Reference proteome</keyword>
<evidence type="ECO:0000313" key="1">
    <source>
        <dbReference type="EMBL" id="TCS87430.1"/>
    </source>
</evidence>
<protein>
    <submittedName>
        <fullName evidence="1">Uncharacterized protein</fullName>
    </submittedName>
</protein>